<dbReference type="EMBL" id="MCGE01000019">
    <property type="protein sequence ID" value="ORZ12406.1"/>
    <property type="molecule type" value="Genomic_DNA"/>
</dbReference>
<dbReference type="AlphaFoldDB" id="A0A1X2I9W6"/>
<evidence type="ECO:0000313" key="2">
    <source>
        <dbReference type="EMBL" id="ORZ12406.1"/>
    </source>
</evidence>
<evidence type="ECO:0008006" key="4">
    <source>
        <dbReference type="Google" id="ProtNLM"/>
    </source>
</evidence>
<dbReference type="PANTHER" id="PTHR46007">
    <property type="entry name" value="MEDIATOR OF RNA POLYMERASE II TRANSCRIPTION SUBUNIT 12"/>
    <property type="match status" value="1"/>
</dbReference>
<dbReference type="PANTHER" id="PTHR46007:SF8">
    <property type="entry name" value="C2H2-TYPE DOMAIN-CONTAINING PROTEIN"/>
    <property type="match status" value="1"/>
</dbReference>
<proteinExistence type="predicted"/>
<dbReference type="InterPro" id="IPR051647">
    <property type="entry name" value="Mediator_comp_sub12"/>
</dbReference>
<comment type="caution">
    <text evidence="2">The sequence shown here is derived from an EMBL/GenBank/DDBJ whole genome shotgun (WGS) entry which is preliminary data.</text>
</comment>
<accession>A0A1X2I9W6</accession>
<feature type="region of interest" description="Disordered" evidence="1">
    <location>
        <begin position="190"/>
        <end position="209"/>
    </location>
</feature>
<dbReference type="STRING" id="90262.A0A1X2I9W6"/>
<evidence type="ECO:0000256" key="1">
    <source>
        <dbReference type="SAM" id="MobiDB-lite"/>
    </source>
</evidence>
<reference evidence="2 3" key="1">
    <citation type="submission" date="2016-07" db="EMBL/GenBank/DDBJ databases">
        <title>Pervasive Adenine N6-methylation of Active Genes in Fungi.</title>
        <authorList>
            <consortium name="DOE Joint Genome Institute"/>
            <person name="Mondo S.J."/>
            <person name="Dannebaum R.O."/>
            <person name="Kuo R.C."/>
            <person name="Labutti K."/>
            <person name="Haridas S."/>
            <person name="Kuo A."/>
            <person name="Salamov A."/>
            <person name="Ahrendt S.R."/>
            <person name="Lipzen A."/>
            <person name="Sullivan W."/>
            <person name="Andreopoulos W.B."/>
            <person name="Clum A."/>
            <person name="Lindquist E."/>
            <person name="Daum C."/>
            <person name="Ramamoorthy G.K."/>
            <person name="Gryganskyi A."/>
            <person name="Culley D."/>
            <person name="Magnuson J.K."/>
            <person name="James T.Y."/>
            <person name="O'Malley M.A."/>
            <person name="Stajich J.E."/>
            <person name="Spatafora J.W."/>
            <person name="Visel A."/>
            <person name="Grigoriev I.V."/>
        </authorList>
    </citation>
    <scope>NUCLEOTIDE SEQUENCE [LARGE SCALE GENOMIC DNA]</scope>
    <source>
        <strain evidence="2 3">NRRL 1336</strain>
    </source>
</reference>
<dbReference type="GO" id="GO:0016592">
    <property type="term" value="C:mediator complex"/>
    <property type="evidence" value="ECO:0007669"/>
    <property type="project" value="TreeGrafter"/>
</dbReference>
<sequence length="644" mass="72162">MDTNITSVSELLALMQHATSYFRFQQQQQQQQQQQPLFYVPSRVGQQQQQLTVTLGAMRFEKALRDMFTSTLSSSPSAAAAATPSLQSPAPAPPPAMDYLTLTSLKHQLIDIYFICPHLHNPVLVAPYYQNYMHQHVDDMMSWAAAAYVAYSRSCHHIAGLATDLTTVGEMCRLEAKRLLDQALFLGDDDADKDDNDNDNDNDNNGDDHDRSSAQALYYVSWIFTAYLLAQLSLMTLRNKEARIYADTCWRMAIQQKDRYVPMLPSRHSTAMTDQEEPIHTVHAESWRRLYMVARFLDIGLNLVHDHRINVAQLASHAVTIGFPQALTQEKQQQQQQQSPLYEAILAFSQLCKLYHVAFMGYGERVSVLAFRLFMGKLASVGSQDVSAMEERYVAFWYGLDAADRVGLAPLDYVQMDRVHQCVSARALRVNVAYYMGIMLTVLRIMPNPESVDMVAGTMMMMGEDYGSERALLVVSVCCDAIIKIYQVLQVRLPCTVELHWLTIVLDTVLLLINAKHPDIRRRAQQGARAAKALFRQCVSARDHHQQHQHQHHPLHADTPESLHTCSSSSNSTTTTMTTTAATTASSPSLTHSPLPLPTSSKSTSPPPPSSSSSSASPHTTTYQALLAQQMDAHLASKDAYYYL</sequence>
<name>A0A1X2I9W6_9FUNG</name>
<feature type="region of interest" description="Disordered" evidence="1">
    <location>
        <begin position="541"/>
        <end position="620"/>
    </location>
</feature>
<protein>
    <recommendedName>
        <fullName evidence="4">Transcription factor domain-containing protein</fullName>
    </recommendedName>
</protein>
<feature type="compositionally biased region" description="Low complexity" evidence="1">
    <location>
        <begin position="562"/>
        <end position="604"/>
    </location>
</feature>
<dbReference type="GO" id="GO:0045944">
    <property type="term" value="P:positive regulation of transcription by RNA polymerase II"/>
    <property type="evidence" value="ECO:0007669"/>
    <property type="project" value="TreeGrafter"/>
</dbReference>
<dbReference type="OrthoDB" id="2217145at2759"/>
<keyword evidence="3" id="KW-1185">Reference proteome</keyword>
<feature type="compositionally biased region" description="Low complexity" evidence="1">
    <location>
        <begin position="611"/>
        <end position="620"/>
    </location>
</feature>
<gene>
    <name evidence="2" type="ORF">BCR42DRAFT_420548</name>
</gene>
<dbReference type="GO" id="GO:0003713">
    <property type="term" value="F:transcription coactivator activity"/>
    <property type="evidence" value="ECO:0007669"/>
    <property type="project" value="TreeGrafter"/>
</dbReference>
<feature type="compositionally biased region" description="Acidic residues" evidence="1">
    <location>
        <begin position="190"/>
        <end position="205"/>
    </location>
</feature>
<evidence type="ECO:0000313" key="3">
    <source>
        <dbReference type="Proteomes" id="UP000193560"/>
    </source>
</evidence>
<organism evidence="2 3">
    <name type="scientific">Absidia repens</name>
    <dbReference type="NCBI Taxonomy" id="90262"/>
    <lineage>
        <taxon>Eukaryota</taxon>
        <taxon>Fungi</taxon>
        <taxon>Fungi incertae sedis</taxon>
        <taxon>Mucoromycota</taxon>
        <taxon>Mucoromycotina</taxon>
        <taxon>Mucoromycetes</taxon>
        <taxon>Mucorales</taxon>
        <taxon>Cunninghamellaceae</taxon>
        <taxon>Absidia</taxon>
    </lineage>
</organism>
<dbReference type="Proteomes" id="UP000193560">
    <property type="component" value="Unassembled WGS sequence"/>
</dbReference>